<gene>
    <name evidence="1" type="ORF">CFBP5506_19210</name>
</gene>
<dbReference type="RefSeq" id="WP_080795305.1">
    <property type="nucleotide sequence ID" value="NZ_CP122963.1"/>
</dbReference>
<accession>A0AAF0KA91</accession>
<dbReference type="InterPro" id="IPR025506">
    <property type="entry name" value="Abi_alpha"/>
</dbReference>
<name>A0AAF0KA91_AGRTU</name>
<reference evidence="1" key="1">
    <citation type="submission" date="2019-04" db="EMBL/GenBank/DDBJ databases">
        <authorList>
            <person name="Chiang H.-Y."/>
            <person name="Huang Y.-Y."/>
            <person name="Chou L."/>
            <person name="Lai E.-M."/>
            <person name="Kuo C.-H."/>
        </authorList>
    </citation>
    <scope>NUCLEOTIDE SEQUENCE</scope>
    <source>
        <strain evidence="1">CFBP5506</strain>
    </source>
</reference>
<dbReference type="Proteomes" id="UP000305410">
    <property type="component" value="Chromosome Linear"/>
</dbReference>
<evidence type="ECO:0000313" key="2">
    <source>
        <dbReference type="Proteomes" id="UP000305410"/>
    </source>
</evidence>
<dbReference type="Pfam" id="PF14337">
    <property type="entry name" value="Abi_alpha"/>
    <property type="match status" value="1"/>
</dbReference>
<organism evidence="1 2">
    <name type="scientific">Agrobacterium tumefaciens</name>
    <dbReference type="NCBI Taxonomy" id="358"/>
    <lineage>
        <taxon>Bacteria</taxon>
        <taxon>Pseudomonadati</taxon>
        <taxon>Pseudomonadota</taxon>
        <taxon>Alphaproteobacteria</taxon>
        <taxon>Hyphomicrobiales</taxon>
        <taxon>Rhizobiaceae</taxon>
        <taxon>Rhizobium/Agrobacterium group</taxon>
        <taxon>Agrobacterium</taxon>
        <taxon>Agrobacterium tumefaciens complex</taxon>
    </lineage>
</organism>
<dbReference type="AlphaFoldDB" id="A0AAF0KA91"/>
<sequence length="267" mass="30468">MTDPHVVVASTVAAAQAAATVTPRTVEQIDKFGTDVAKTIRLLLFPFQIGGALQDRLERYIDRAIRQVPEERRIEPVESVAYPIVEKLRFQPEHDPITELYIQLLSRAMDRERVGEAHPAFFSVITQMAPDELIFLHDFASRDETLIMSPVGQKVYPDQAWRQSRLDKSELSVDVRKEVEDQTFAYEALGQPELFPVYLEHLQHLGLIEYHNQRAQHYKQLDLRPRDDSELSIFSMRITHFGHLFLKACTKDVPCGNANVASTASTL</sequence>
<evidence type="ECO:0000313" key="1">
    <source>
        <dbReference type="EMBL" id="WGM61748.1"/>
    </source>
</evidence>
<protein>
    <submittedName>
        <fullName evidence="1">Abi-alpha family protein</fullName>
    </submittedName>
</protein>
<proteinExistence type="predicted"/>
<reference evidence="1" key="2">
    <citation type="submission" date="2023-04" db="EMBL/GenBank/DDBJ databases">
        <title>Complete genome sequence of Agrobacterium salinitolerans CFBP5506.</title>
        <authorList>
            <person name="Yen H.-C."/>
            <person name="Yan X.-H."/>
            <person name="Lai E.-M."/>
            <person name="Kuo C.-H."/>
        </authorList>
    </citation>
    <scope>NUCLEOTIDE SEQUENCE</scope>
    <source>
        <strain evidence="1">CFBP5506</strain>
    </source>
</reference>
<dbReference type="EMBL" id="CP122963">
    <property type="protein sequence ID" value="WGM61748.1"/>
    <property type="molecule type" value="Genomic_DNA"/>
</dbReference>